<proteinExistence type="predicted"/>
<name>X1U782_9ZZZZ</name>
<dbReference type="AlphaFoldDB" id="X1U782"/>
<dbReference type="EMBL" id="BARW01023941">
    <property type="protein sequence ID" value="GAI88174.1"/>
    <property type="molecule type" value="Genomic_DNA"/>
</dbReference>
<reference evidence="1" key="1">
    <citation type="journal article" date="2014" name="Front. Microbiol.">
        <title>High frequency of phylogenetically diverse reductive dehalogenase-homologous genes in deep subseafloor sedimentary metagenomes.</title>
        <authorList>
            <person name="Kawai M."/>
            <person name="Futagami T."/>
            <person name="Toyoda A."/>
            <person name="Takaki Y."/>
            <person name="Nishi S."/>
            <person name="Hori S."/>
            <person name="Arai W."/>
            <person name="Tsubouchi T."/>
            <person name="Morono Y."/>
            <person name="Uchiyama I."/>
            <person name="Ito T."/>
            <person name="Fujiyama A."/>
            <person name="Inagaki F."/>
            <person name="Takami H."/>
        </authorList>
    </citation>
    <scope>NUCLEOTIDE SEQUENCE</scope>
    <source>
        <strain evidence="1">Expedition CK06-06</strain>
    </source>
</reference>
<feature type="non-terminal residue" evidence="1">
    <location>
        <position position="1"/>
    </location>
</feature>
<sequence length="41" mass="4474">GSYTIIIGEPGTEKMKVLKGIHSLDKGEKVEANVMEEKEAN</sequence>
<protein>
    <submittedName>
        <fullName evidence="1">Uncharacterized protein</fullName>
    </submittedName>
</protein>
<gene>
    <name evidence="1" type="ORF">S12H4_39599</name>
</gene>
<organism evidence="1">
    <name type="scientific">marine sediment metagenome</name>
    <dbReference type="NCBI Taxonomy" id="412755"/>
    <lineage>
        <taxon>unclassified sequences</taxon>
        <taxon>metagenomes</taxon>
        <taxon>ecological metagenomes</taxon>
    </lineage>
</organism>
<comment type="caution">
    <text evidence="1">The sequence shown here is derived from an EMBL/GenBank/DDBJ whole genome shotgun (WGS) entry which is preliminary data.</text>
</comment>
<evidence type="ECO:0000313" key="1">
    <source>
        <dbReference type="EMBL" id="GAI88174.1"/>
    </source>
</evidence>
<accession>X1U782</accession>